<organism evidence="10 11">
    <name type="scientific">Protea cynaroides</name>
    <dbReference type="NCBI Taxonomy" id="273540"/>
    <lineage>
        <taxon>Eukaryota</taxon>
        <taxon>Viridiplantae</taxon>
        <taxon>Streptophyta</taxon>
        <taxon>Embryophyta</taxon>
        <taxon>Tracheophyta</taxon>
        <taxon>Spermatophyta</taxon>
        <taxon>Magnoliopsida</taxon>
        <taxon>Proteales</taxon>
        <taxon>Proteaceae</taxon>
        <taxon>Protea</taxon>
    </lineage>
</organism>
<keyword evidence="7" id="KW-0472">Membrane</keyword>
<evidence type="ECO:0000313" key="10">
    <source>
        <dbReference type="EMBL" id="KAJ4966530.1"/>
    </source>
</evidence>
<dbReference type="Gene3D" id="1.10.510.10">
    <property type="entry name" value="Transferase(Phosphotransferase) domain 1"/>
    <property type="match status" value="1"/>
</dbReference>
<dbReference type="InterPro" id="IPR001611">
    <property type="entry name" value="Leu-rich_rpt"/>
</dbReference>
<evidence type="ECO:0000256" key="1">
    <source>
        <dbReference type="ARBA" id="ARBA00004167"/>
    </source>
</evidence>
<dbReference type="FunFam" id="3.80.10.10:FF:000299">
    <property type="entry name" value="Piriformospora indica-insensitive protein 2"/>
    <property type="match status" value="1"/>
</dbReference>
<evidence type="ECO:0000256" key="8">
    <source>
        <dbReference type="ARBA" id="ARBA00023170"/>
    </source>
</evidence>
<accession>A0A9Q0K9V4</accession>
<reference evidence="10" key="1">
    <citation type="journal article" date="2023" name="Plant J.">
        <title>The genome of the king protea, Protea cynaroides.</title>
        <authorList>
            <person name="Chang J."/>
            <person name="Duong T.A."/>
            <person name="Schoeman C."/>
            <person name="Ma X."/>
            <person name="Roodt D."/>
            <person name="Barker N."/>
            <person name="Li Z."/>
            <person name="Van de Peer Y."/>
            <person name="Mizrachi E."/>
        </authorList>
    </citation>
    <scope>NUCLEOTIDE SEQUENCE</scope>
    <source>
        <tissue evidence="10">Young leaves</tissue>
    </source>
</reference>
<dbReference type="SUPFAM" id="SSF52058">
    <property type="entry name" value="L domain-like"/>
    <property type="match status" value="1"/>
</dbReference>
<dbReference type="EMBL" id="JAMYWD010000007">
    <property type="protein sequence ID" value="KAJ4966530.1"/>
    <property type="molecule type" value="Genomic_DNA"/>
</dbReference>
<dbReference type="InterPro" id="IPR032675">
    <property type="entry name" value="LRR_dom_sf"/>
</dbReference>
<gene>
    <name evidence="10" type="ORF">NE237_018379</name>
</gene>
<feature type="domain" description="Serine-threonine/tyrosine-protein kinase catalytic" evidence="9">
    <location>
        <begin position="168"/>
        <end position="248"/>
    </location>
</feature>
<evidence type="ECO:0000256" key="2">
    <source>
        <dbReference type="ARBA" id="ARBA00004236"/>
    </source>
</evidence>
<evidence type="ECO:0000256" key="5">
    <source>
        <dbReference type="ARBA" id="ARBA00022729"/>
    </source>
</evidence>
<dbReference type="Proteomes" id="UP001141806">
    <property type="component" value="Unassembled WGS sequence"/>
</dbReference>
<dbReference type="Pfam" id="PF13855">
    <property type="entry name" value="LRR_8"/>
    <property type="match status" value="1"/>
</dbReference>
<evidence type="ECO:0000256" key="7">
    <source>
        <dbReference type="ARBA" id="ARBA00023136"/>
    </source>
</evidence>
<dbReference type="PANTHER" id="PTHR48053">
    <property type="entry name" value="LEUCINE RICH REPEAT FAMILY PROTEIN, EXPRESSED"/>
    <property type="match status" value="1"/>
</dbReference>
<dbReference type="GO" id="GO:0005886">
    <property type="term" value="C:plasma membrane"/>
    <property type="evidence" value="ECO:0007669"/>
    <property type="project" value="UniProtKB-SubCell"/>
</dbReference>
<sequence length="249" mass="28812">MGDMKTLTMLNISNNMLNGSIPTAIGNLQNLYHLDLSNNRFNGSVPMEIGNMERLMLLDLSHNKLHDSIPTAMGNLTNLNTLDLSNNGLNGQIPTEIVEMEQLMLLNLSHNKLYGPIPMGKHNSSCMELTCLTMIWKLHWNMFVWHRRLWECLHSKIISKLHHFEIEEKAYEESFTNKIHILTRMRHRNIVKLYGFCSHARCKFLICEYIERRSLAYVIGIEAEAVEFDWRKRLNVIKGIAYALSLLAS</sequence>
<comment type="subcellular location">
    <subcellularLocation>
        <location evidence="2">Cell membrane</location>
    </subcellularLocation>
    <subcellularLocation>
        <location evidence="1">Membrane</location>
        <topology evidence="1">Single-pass membrane protein</topology>
    </subcellularLocation>
</comment>
<dbReference type="InterPro" id="IPR051716">
    <property type="entry name" value="Plant_RL_S/T_kinase"/>
</dbReference>
<keyword evidence="5" id="KW-0732">Signal</keyword>
<evidence type="ECO:0000313" key="11">
    <source>
        <dbReference type="Proteomes" id="UP001141806"/>
    </source>
</evidence>
<keyword evidence="11" id="KW-1185">Reference proteome</keyword>
<dbReference type="Pfam" id="PF00560">
    <property type="entry name" value="LRR_1"/>
    <property type="match status" value="2"/>
</dbReference>
<dbReference type="Gene3D" id="3.80.10.10">
    <property type="entry name" value="Ribonuclease Inhibitor"/>
    <property type="match status" value="1"/>
</dbReference>
<proteinExistence type="predicted"/>
<evidence type="ECO:0000259" key="9">
    <source>
        <dbReference type="Pfam" id="PF07714"/>
    </source>
</evidence>
<keyword evidence="8" id="KW-0675">Receptor</keyword>
<dbReference type="GO" id="GO:0004672">
    <property type="term" value="F:protein kinase activity"/>
    <property type="evidence" value="ECO:0007669"/>
    <property type="project" value="InterPro"/>
</dbReference>
<keyword evidence="4" id="KW-0433">Leucine-rich repeat</keyword>
<dbReference type="InterPro" id="IPR001245">
    <property type="entry name" value="Ser-Thr/Tyr_kinase_cat_dom"/>
</dbReference>
<dbReference type="PANTHER" id="PTHR48053:SF71">
    <property type="entry name" value="LEUCINE RICH REPEAT FAMILY PROTEIN, EXPRESSED"/>
    <property type="match status" value="1"/>
</dbReference>
<evidence type="ECO:0000256" key="3">
    <source>
        <dbReference type="ARBA" id="ARBA00022475"/>
    </source>
</evidence>
<keyword evidence="3" id="KW-1003">Cell membrane</keyword>
<protein>
    <recommendedName>
        <fullName evidence="9">Serine-threonine/tyrosine-protein kinase catalytic domain-containing protein</fullName>
    </recommendedName>
</protein>
<dbReference type="OrthoDB" id="676979at2759"/>
<dbReference type="InterPro" id="IPR011009">
    <property type="entry name" value="Kinase-like_dom_sf"/>
</dbReference>
<comment type="caution">
    <text evidence="10">The sequence shown here is derived from an EMBL/GenBank/DDBJ whole genome shotgun (WGS) entry which is preliminary data.</text>
</comment>
<evidence type="ECO:0000256" key="6">
    <source>
        <dbReference type="ARBA" id="ARBA00022737"/>
    </source>
</evidence>
<dbReference type="PRINTS" id="PR00019">
    <property type="entry name" value="LEURICHRPT"/>
</dbReference>
<dbReference type="Pfam" id="PF07714">
    <property type="entry name" value="PK_Tyr_Ser-Thr"/>
    <property type="match status" value="1"/>
</dbReference>
<evidence type="ECO:0000256" key="4">
    <source>
        <dbReference type="ARBA" id="ARBA00022614"/>
    </source>
</evidence>
<keyword evidence="6" id="KW-0677">Repeat</keyword>
<name>A0A9Q0K9V4_9MAGN</name>
<dbReference type="SUPFAM" id="SSF56112">
    <property type="entry name" value="Protein kinase-like (PK-like)"/>
    <property type="match status" value="1"/>
</dbReference>
<dbReference type="AlphaFoldDB" id="A0A9Q0K9V4"/>